<dbReference type="InterPro" id="IPR000157">
    <property type="entry name" value="TIR_dom"/>
</dbReference>
<dbReference type="InterPro" id="IPR002182">
    <property type="entry name" value="NB-ARC"/>
</dbReference>
<dbReference type="Pfam" id="PF00931">
    <property type="entry name" value="NB-ARC"/>
    <property type="match status" value="1"/>
</dbReference>
<gene>
    <name evidence="3" type="primary">LOC115730775</name>
</gene>
<evidence type="ECO:0000313" key="2">
    <source>
        <dbReference type="Proteomes" id="UP000827889"/>
    </source>
</evidence>
<dbReference type="SUPFAM" id="SSF52200">
    <property type="entry name" value="Toll/Interleukin receptor TIR domain"/>
    <property type="match status" value="1"/>
</dbReference>
<accession>A0A8B8N5H0</accession>
<dbReference type="InterPro" id="IPR035897">
    <property type="entry name" value="Toll_tir_struct_dom_sf"/>
</dbReference>
<dbReference type="Pfam" id="PF01582">
    <property type="entry name" value="TIR"/>
    <property type="match status" value="1"/>
</dbReference>
<dbReference type="GO" id="GO:0007165">
    <property type="term" value="P:signal transduction"/>
    <property type="evidence" value="ECO:0007669"/>
    <property type="project" value="InterPro"/>
</dbReference>
<dbReference type="SUPFAM" id="SSF52540">
    <property type="entry name" value="P-loop containing nucleoside triphosphate hydrolases"/>
    <property type="match status" value="1"/>
</dbReference>
<organism evidence="2 3">
    <name type="scientific">Rhodamnia argentea</name>
    <dbReference type="NCBI Taxonomy" id="178133"/>
    <lineage>
        <taxon>Eukaryota</taxon>
        <taxon>Viridiplantae</taxon>
        <taxon>Streptophyta</taxon>
        <taxon>Embryophyta</taxon>
        <taxon>Tracheophyta</taxon>
        <taxon>Spermatophyta</taxon>
        <taxon>Magnoliopsida</taxon>
        <taxon>eudicotyledons</taxon>
        <taxon>Gunneridae</taxon>
        <taxon>Pentapetalae</taxon>
        <taxon>rosids</taxon>
        <taxon>malvids</taxon>
        <taxon>Myrtales</taxon>
        <taxon>Myrtaceae</taxon>
        <taxon>Myrtoideae</taxon>
        <taxon>Myrteae</taxon>
        <taxon>Australasian group</taxon>
        <taxon>Rhodamnia</taxon>
    </lineage>
</organism>
<dbReference type="Gene3D" id="3.40.50.10140">
    <property type="entry name" value="Toll/interleukin-1 receptor homology (TIR) domain"/>
    <property type="match status" value="1"/>
</dbReference>
<sequence length="280" mass="31908">MHLKKKKFEDMALSSSFDYEVFLSFRGPDTRAGFADFLYVSLIDAGIRVYRDDEELRIGEEIGPELLEAIEQSRISIPIFSKGYASSKWCLKELVHMVECKKNRGQKIMPIFYDVEPYEVRFQTGGYGQAFIEHESKRRYSDGTISDWKAALSEVGTLKGWDLQSMPNRREGDFVKTVVKKVFSELKKGCLALSDCLVNVDNHVSEIMRTIGPWTDETRIVGIHGMGGVGKTTLAKIIYNQLSPDFEHHCFLSNIRETSNVKGVEYLQNQLISDILKRNG</sequence>
<keyword evidence="2" id="KW-1185">Reference proteome</keyword>
<dbReference type="GO" id="GO:0006952">
    <property type="term" value="P:defense response"/>
    <property type="evidence" value="ECO:0007669"/>
    <property type="project" value="UniProtKB-KW"/>
</dbReference>
<dbReference type="InterPro" id="IPR027417">
    <property type="entry name" value="P-loop_NTPase"/>
</dbReference>
<dbReference type="GO" id="GO:0043531">
    <property type="term" value="F:ADP binding"/>
    <property type="evidence" value="ECO:0007669"/>
    <property type="project" value="InterPro"/>
</dbReference>
<reference evidence="3" key="2">
    <citation type="submission" date="2025-08" db="UniProtKB">
        <authorList>
            <consortium name="RefSeq"/>
        </authorList>
    </citation>
    <scope>IDENTIFICATION</scope>
    <source>
        <tissue evidence="3">Leaf</tissue>
    </source>
</reference>
<dbReference type="Proteomes" id="UP000827889">
    <property type="component" value="Chromosome 1"/>
</dbReference>
<dbReference type="PROSITE" id="PS50104">
    <property type="entry name" value="TIR"/>
    <property type="match status" value="1"/>
</dbReference>
<dbReference type="InterPro" id="IPR044974">
    <property type="entry name" value="Disease_R_plants"/>
</dbReference>
<feature type="domain" description="TIR" evidence="1">
    <location>
        <begin position="17"/>
        <end position="182"/>
    </location>
</feature>
<evidence type="ECO:0000259" key="1">
    <source>
        <dbReference type="PROSITE" id="PS50104"/>
    </source>
</evidence>
<dbReference type="Gene3D" id="3.40.50.300">
    <property type="entry name" value="P-loop containing nucleotide triphosphate hydrolases"/>
    <property type="match status" value="1"/>
</dbReference>
<dbReference type="SMART" id="SM00255">
    <property type="entry name" value="TIR"/>
    <property type="match status" value="1"/>
</dbReference>
<dbReference type="GeneID" id="115730775"/>
<dbReference type="PANTHER" id="PTHR11017">
    <property type="entry name" value="LEUCINE-RICH REPEAT-CONTAINING PROTEIN"/>
    <property type="match status" value="1"/>
</dbReference>
<protein>
    <submittedName>
        <fullName evidence="3">Disease resistance protein L6-like</fullName>
    </submittedName>
</protein>
<dbReference type="RefSeq" id="XP_030517239.2">
    <property type="nucleotide sequence ID" value="XM_030661379.2"/>
</dbReference>
<dbReference type="AlphaFoldDB" id="A0A8B8N5H0"/>
<proteinExistence type="predicted"/>
<reference evidence="2" key="1">
    <citation type="submission" date="2025-05" db="UniProtKB">
        <authorList>
            <consortium name="RefSeq"/>
        </authorList>
    </citation>
    <scope>NUCLEOTIDE SEQUENCE [LARGE SCALE GENOMIC DNA]</scope>
</reference>
<dbReference type="PANTHER" id="PTHR11017:SF570">
    <property type="entry name" value="DISEASE RESISTANCE PROTEIN (TIR-NBS CLASS)-RELATED"/>
    <property type="match status" value="1"/>
</dbReference>
<evidence type="ECO:0000313" key="3">
    <source>
        <dbReference type="RefSeq" id="XP_030517239.2"/>
    </source>
</evidence>
<dbReference type="KEGG" id="rarg:115730775"/>
<name>A0A8B8N5H0_9MYRT</name>